<dbReference type="Pfam" id="PF04452">
    <property type="entry name" value="Methyltrans_RNA"/>
    <property type="match status" value="1"/>
</dbReference>
<evidence type="ECO:0000256" key="10">
    <source>
        <dbReference type="PIRNR" id="PIRNR015601"/>
    </source>
</evidence>
<accession>A0A410P4M2</accession>
<dbReference type="PIRSF" id="PIRSF015601">
    <property type="entry name" value="MTase_slr0722"/>
    <property type="match status" value="1"/>
</dbReference>
<dbReference type="InterPro" id="IPR006700">
    <property type="entry name" value="RsmE"/>
</dbReference>
<sequence length="248" mass="27225">MNRFFVPKEDCAGPLVRLTDPDDVHHLTRVLRLRPGEEVMISDGDGGSFLTVLEGYDKHGARLKVVRSLARRQRDGQRWRLSLAVAVPKNARFEDMIDKTTQLGVDEIIPLVTERTLVPVAQVSKKMGRYRRVIKASAKQSGVLFLPFLRDPMTFEQLIGLAGGYVMCCLPNLSEATVSLPQALAEIHKGRILVCIGPEGDFSLPEIQAAFAVGFKGVCLGDSVLRVDTAAIAVAAFFRLYGMQGTVS</sequence>
<dbReference type="SUPFAM" id="SSF88697">
    <property type="entry name" value="PUA domain-like"/>
    <property type="match status" value="1"/>
</dbReference>
<dbReference type="KEGG" id="vai:BU251_05140"/>
<comment type="similarity">
    <text evidence="2 10">Belongs to the RNA methyltransferase RsmE family.</text>
</comment>
<evidence type="ECO:0000256" key="8">
    <source>
        <dbReference type="ARBA" id="ARBA00025699"/>
    </source>
</evidence>
<dbReference type="EC" id="2.1.1.193" evidence="10"/>
<evidence type="ECO:0000256" key="1">
    <source>
        <dbReference type="ARBA" id="ARBA00004496"/>
    </source>
</evidence>
<dbReference type="PANTHER" id="PTHR30027:SF3">
    <property type="entry name" value="16S RRNA (URACIL(1498)-N(3))-METHYLTRANSFERASE"/>
    <property type="match status" value="1"/>
</dbReference>
<feature type="domain" description="Ribosomal RNA small subunit methyltransferase E methyltransferase" evidence="11">
    <location>
        <begin position="80"/>
        <end position="237"/>
    </location>
</feature>
<dbReference type="CDD" id="cd18084">
    <property type="entry name" value="RsmE-like"/>
    <property type="match status" value="1"/>
</dbReference>
<dbReference type="EMBL" id="CP019384">
    <property type="protein sequence ID" value="QAT17157.1"/>
    <property type="molecule type" value="Genomic_DNA"/>
</dbReference>
<evidence type="ECO:0000256" key="7">
    <source>
        <dbReference type="ARBA" id="ARBA00022691"/>
    </source>
</evidence>
<dbReference type="InterPro" id="IPR029028">
    <property type="entry name" value="Alpha/beta_knot_MTases"/>
</dbReference>
<evidence type="ECO:0000256" key="3">
    <source>
        <dbReference type="ARBA" id="ARBA00022490"/>
    </source>
</evidence>
<feature type="domain" description="Ribosomal RNA small subunit methyltransferase E PUA-like" evidence="12">
    <location>
        <begin position="18"/>
        <end position="65"/>
    </location>
</feature>
<comment type="subcellular location">
    <subcellularLocation>
        <location evidence="1 10">Cytoplasm</location>
    </subcellularLocation>
</comment>
<gene>
    <name evidence="13" type="ORF">BU251_05140</name>
</gene>
<keyword evidence="7 10" id="KW-0949">S-adenosyl-L-methionine</keyword>
<evidence type="ECO:0000256" key="5">
    <source>
        <dbReference type="ARBA" id="ARBA00022603"/>
    </source>
</evidence>
<comment type="function">
    <text evidence="8 10">Specifically methylates the N3 position of the uracil ring of uridine 1498 (m3U1498) in 16S rRNA. Acts on the fully assembled 30S ribosomal subunit.</text>
</comment>
<dbReference type="OrthoDB" id="9808126at2"/>
<dbReference type="InterPro" id="IPR046886">
    <property type="entry name" value="RsmE_MTase_dom"/>
</dbReference>
<evidence type="ECO:0000259" key="11">
    <source>
        <dbReference type="Pfam" id="PF04452"/>
    </source>
</evidence>
<evidence type="ECO:0000313" key="14">
    <source>
        <dbReference type="Proteomes" id="UP000287243"/>
    </source>
</evidence>
<dbReference type="InterPro" id="IPR029026">
    <property type="entry name" value="tRNA_m1G_MTases_N"/>
</dbReference>
<reference evidence="13 14" key="1">
    <citation type="submission" date="2017-01" db="EMBL/GenBank/DDBJ databases">
        <title>First insights into the biology of 'candidatus Vampirococcus archaeovorus'.</title>
        <authorList>
            <person name="Kizina J."/>
            <person name="Jordan S."/>
            <person name="Stueber K."/>
            <person name="Reinhardt R."/>
            <person name="Harder J."/>
        </authorList>
    </citation>
    <scope>NUCLEOTIDE SEQUENCE [LARGE SCALE GENOMIC DNA]</scope>
    <source>
        <strain evidence="13 14">LiM</strain>
    </source>
</reference>
<dbReference type="SUPFAM" id="SSF75217">
    <property type="entry name" value="alpha/beta knot"/>
    <property type="match status" value="1"/>
</dbReference>
<evidence type="ECO:0000256" key="9">
    <source>
        <dbReference type="ARBA" id="ARBA00047944"/>
    </source>
</evidence>
<dbReference type="RefSeq" id="WP_128699843.1">
    <property type="nucleotide sequence ID" value="NZ_CP019384.1"/>
</dbReference>
<keyword evidence="3 10" id="KW-0963">Cytoplasm</keyword>
<dbReference type="InterPro" id="IPR046887">
    <property type="entry name" value="RsmE_PUA-like"/>
</dbReference>
<keyword evidence="14" id="KW-1185">Reference proteome</keyword>
<dbReference type="Gene3D" id="3.40.1280.10">
    <property type="match status" value="1"/>
</dbReference>
<dbReference type="GO" id="GO:0070042">
    <property type="term" value="F:rRNA (uridine-N3-)-methyltransferase activity"/>
    <property type="evidence" value="ECO:0007669"/>
    <property type="project" value="TreeGrafter"/>
</dbReference>
<comment type="catalytic activity">
    <reaction evidence="9 10">
        <text>uridine(1498) in 16S rRNA + S-adenosyl-L-methionine = N(3)-methyluridine(1498) in 16S rRNA + S-adenosyl-L-homocysteine + H(+)</text>
        <dbReference type="Rhea" id="RHEA:42920"/>
        <dbReference type="Rhea" id="RHEA-COMP:10283"/>
        <dbReference type="Rhea" id="RHEA-COMP:10284"/>
        <dbReference type="ChEBI" id="CHEBI:15378"/>
        <dbReference type="ChEBI" id="CHEBI:57856"/>
        <dbReference type="ChEBI" id="CHEBI:59789"/>
        <dbReference type="ChEBI" id="CHEBI:65315"/>
        <dbReference type="ChEBI" id="CHEBI:74502"/>
        <dbReference type="EC" id="2.1.1.193"/>
    </reaction>
</comment>
<dbReference type="Proteomes" id="UP000287243">
    <property type="component" value="Chromosome"/>
</dbReference>
<evidence type="ECO:0000256" key="6">
    <source>
        <dbReference type="ARBA" id="ARBA00022679"/>
    </source>
</evidence>
<protein>
    <recommendedName>
        <fullName evidence="10">Ribosomal RNA small subunit methyltransferase E</fullName>
        <ecNumber evidence="10">2.1.1.193</ecNumber>
    </recommendedName>
</protein>
<keyword evidence="4 10" id="KW-0698">rRNA processing</keyword>
<evidence type="ECO:0000256" key="4">
    <source>
        <dbReference type="ARBA" id="ARBA00022552"/>
    </source>
</evidence>
<keyword evidence="6 10" id="KW-0808">Transferase</keyword>
<name>A0A410P4M2_VELA1</name>
<keyword evidence="5 10" id="KW-0489">Methyltransferase</keyword>
<dbReference type="Pfam" id="PF20260">
    <property type="entry name" value="PUA_4"/>
    <property type="match status" value="1"/>
</dbReference>
<dbReference type="GO" id="GO:0070475">
    <property type="term" value="P:rRNA base methylation"/>
    <property type="evidence" value="ECO:0007669"/>
    <property type="project" value="TreeGrafter"/>
</dbReference>
<organism evidence="13 14">
    <name type="scientific">Velamenicoccus archaeovorus</name>
    <dbReference type="NCBI Taxonomy" id="1930593"/>
    <lineage>
        <taxon>Bacteria</taxon>
        <taxon>Pseudomonadati</taxon>
        <taxon>Candidatus Omnitrophota</taxon>
        <taxon>Candidatus Velamenicoccus</taxon>
    </lineage>
</organism>
<proteinExistence type="inferred from homology"/>
<dbReference type="InterPro" id="IPR015947">
    <property type="entry name" value="PUA-like_sf"/>
</dbReference>
<dbReference type="AlphaFoldDB" id="A0A410P4M2"/>
<evidence type="ECO:0000259" key="12">
    <source>
        <dbReference type="Pfam" id="PF20260"/>
    </source>
</evidence>
<dbReference type="GO" id="GO:0005737">
    <property type="term" value="C:cytoplasm"/>
    <property type="evidence" value="ECO:0007669"/>
    <property type="project" value="UniProtKB-SubCell"/>
</dbReference>
<evidence type="ECO:0000313" key="13">
    <source>
        <dbReference type="EMBL" id="QAT17157.1"/>
    </source>
</evidence>
<evidence type="ECO:0000256" key="2">
    <source>
        <dbReference type="ARBA" id="ARBA00005528"/>
    </source>
</evidence>
<dbReference type="NCBIfam" id="TIGR00046">
    <property type="entry name" value="RsmE family RNA methyltransferase"/>
    <property type="match status" value="1"/>
</dbReference>
<dbReference type="PANTHER" id="PTHR30027">
    <property type="entry name" value="RIBOSOMAL RNA SMALL SUBUNIT METHYLTRANSFERASE E"/>
    <property type="match status" value="1"/>
</dbReference>